<evidence type="ECO:0000256" key="6">
    <source>
        <dbReference type="SAM" id="MobiDB-lite"/>
    </source>
</evidence>
<proteinExistence type="predicted"/>
<feature type="transmembrane region" description="Helical" evidence="7">
    <location>
        <begin position="162"/>
        <end position="185"/>
    </location>
</feature>
<evidence type="ECO:0000256" key="3">
    <source>
        <dbReference type="ARBA" id="ARBA00022692"/>
    </source>
</evidence>
<comment type="caution">
    <text evidence="8">The sequence shown here is derived from an EMBL/GenBank/DDBJ whole genome shotgun (WGS) entry which is preliminary data.</text>
</comment>
<evidence type="ECO:0000256" key="7">
    <source>
        <dbReference type="SAM" id="Phobius"/>
    </source>
</evidence>
<evidence type="ECO:0000313" key="8">
    <source>
        <dbReference type="EMBL" id="MBB3943345.1"/>
    </source>
</evidence>
<dbReference type="Proteomes" id="UP000581447">
    <property type="component" value="Unassembled WGS sequence"/>
</dbReference>
<evidence type="ECO:0000313" key="9">
    <source>
        <dbReference type="Proteomes" id="UP000581447"/>
    </source>
</evidence>
<dbReference type="Pfam" id="PF03631">
    <property type="entry name" value="Virul_fac_BrkB"/>
    <property type="match status" value="1"/>
</dbReference>
<reference evidence="8 9" key="1">
    <citation type="submission" date="2020-08" db="EMBL/GenBank/DDBJ databases">
        <title>Genomic Encyclopedia of Type Strains, Phase IV (KMG-IV): sequencing the most valuable type-strain genomes for metagenomic binning, comparative biology and taxonomic classification.</title>
        <authorList>
            <person name="Goeker M."/>
        </authorList>
    </citation>
    <scope>NUCLEOTIDE SEQUENCE [LARGE SCALE GENOMIC DNA]</scope>
    <source>
        <strain evidence="8 9">DSM 29050</strain>
    </source>
</reference>
<accession>A0A840B579</accession>
<dbReference type="PANTHER" id="PTHR30213">
    <property type="entry name" value="INNER MEMBRANE PROTEIN YHJD"/>
    <property type="match status" value="1"/>
</dbReference>
<feature type="transmembrane region" description="Helical" evidence="7">
    <location>
        <begin position="60"/>
        <end position="82"/>
    </location>
</feature>
<dbReference type="PIRSF" id="PIRSF035875">
    <property type="entry name" value="RNase_BN"/>
    <property type="match status" value="1"/>
</dbReference>
<protein>
    <submittedName>
        <fullName evidence="8">Membrane protein</fullName>
    </submittedName>
</protein>
<feature type="transmembrane region" description="Helical" evidence="7">
    <location>
        <begin position="122"/>
        <end position="141"/>
    </location>
</feature>
<dbReference type="AlphaFoldDB" id="A0A840B579"/>
<feature type="compositionally biased region" description="Basic and acidic residues" evidence="6">
    <location>
        <begin position="11"/>
        <end position="21"/>
    </location>
</feature>
<dbReference type="RefSeq" id="WP_322788791.1">
    <property type="nucleotide sequence ID" value="NZ_BAABBG010000005.1"/>
</dbReference>
<name>A0A840B579_9SPHN</name>
<comment type="subcellular location">
    <subcellularLocation>
        <location evidence="1">Cell membrane</location>
        <topology evidence="1">Multi-pass membrane protein</topology>
    </subcellularLocation>
</comment>
<feature type="transmembrane region" description="Helical" evidence="7">
    <location>
        <begin position="274"/>
        <end position="293"/>
    </location>
</feature>
<evidence type="ECO:0000256" key="1">
    <source>
        <dbReference type="ARBA" id="ARBA00004651"/>
    </source>
</evidence>
<dbReference type="EMBL" id="JACIEA010000002">
    <property type="protein sequence ID" value="MBB3943345.1"/>
    <property type="molecule type" value="Genomic_DNA"/>
</dbReference>
<keyword evidence="4 7" id="KW-1133">Transmembrane helix</keyword>
<dbReference type="GO" id="GO:0005886">
    <property type="term" value="C:plasma membrane"/>
    <property type="evidence" value="ECO:0007669"/>
    <property type="project" value="UniProtKB-SubCell"/>
</dbReference>
<dbReference type="InterPro" id="IPR017039">
    <property type="entry name" value="Virul_fac_BrkB"/>
</dbReference>
<evidence type="ECO:0000256" key="4">
    <source>
        <dbReference type="ARBA" id="ARBA00022989"/>
    </source>
</evidence>
<keyword evidence="2" id="KW-1003">Cell membrane</keyword>
<feature type="region of interest" description="Disordered" evidence="6">
    <location>
        <begin position="1"/>
        <end position="21"/>
    </location>
</feature>
<evidence type="ECO:0000256" key="2">
    <source>
        <dbReference type="ARBA" id="ARBA00022475"/>
    </source>
</evidence>
<feature type="transmembrane region" description="Helical" evidence="7">
    <location>
        <begin position="205"/>
        <end position="229"/>
    </location>
</feature>
<keyword evidence="9" id="KW-1185">Reference proteome</keyword>
<organism evidence="8 9">
    <name type="scientific">Sphingorhabdus rigui</name>
    <dbReference type="NCBI Taxonomy" id="1282858"/>
    <lineage>
        <taxon>Bacteria</taxon>
        <taxon>Pseudomonadati</taxon>
        <taxon>Pseudomonadota</taxon>
        <taxon>Alphaproteobacteria</taxon>
        <taxon>Sphingomonadales</taxon>
        <taxon>Sphingomonadaceae</taxon>
        <taxon>Sphingorhabdus</taxon>
    </lineage>
</organism>
<keyword evidence="3 7" id="KW-0812">Transmembrane</keyword>
<evidence type="ECO:0000256" key="5">
    <source>
        <dbReference type="ARBA" id="ARBA00023136"/>
    </source>
</evidence>
<keyword evidence="5 7" id="KW-0472">Membrane</keyword>
<sequence length="320" mass="34355">MSEISPLSPEARAHLPETTHSEESEATWFAHLGLTGQVVEVTKRVAVGVYSDGFIHAGNFAYLSLVSLFAFCIVAAAIAGAFGQTESGLALIEAFLTTVPPSVGAALKEPIESAMTARSGPLLWLSAAVSLWTAASLIETFRDVLYRSYGAAPSRAFWHYRLGSLGAIIASVILAMIAFSAQVVVTAVEDLVYRYIPTAQMVSGYFAWGRIIPFITLFVAIYVIFAGLTPSKYRSSAFPKWPGPALVSMWWLGLTALLPVFLSSVSNYDLTYGSLAGVMVALIFFYLIGLGLVTGAQLNAALANAHENGLKQWEQNSPDE</sequence>
<feature type="transmembrane region" description="Helical" evidence="7">
    <location>
        <begin position="241"/>
        <end position="262"/>
    </location>
</feature>
<gene>
    <name evidence="8" type="ORF">GGR91_001603</name>
</gene>
<dbReference type="PANTHER" id="PTHR30213:SF0">
    <property type="entry name" value="UPF0761 MEMBRANE PROTEIN YIHY"/>
    <property type="match status" value="1"/>
</dbReference>